<feature type="chain" id="PRO_5032344550" evidence="2">
    <location>
        <begin position="21"/>
        <end position="132"/>
    </location>
</feature>
<keyword evidence="2" id="KW-0732">Signal</keyword>
<organism evidence="3 4">
    <name type="scientific">Symbiodinium necroappetens</name>
    <dbReference type="NCBI Taxonomy" id="1628268"/>
    <lineage>
        <taxon>Eukaryota</taxon>
        <taxon>Sar</taxon>
        <taxon>Alveolata</taxon>
        <taxon>Dinophyceae</taxon>
        <taxon>Suessiales</taxon>
        <taxon>Symbiodiniaceae</taxon>
        <taxon>Symbiodinium</taxon>
    </lineage>
</organism>
<accession>A0A812XA76</accession>
<dbReference type="AlphaFoldDB" id="A0A812XA76"/>
<protein>
    <submittedName>
        <fullName evidence="3">Uncharacterized protein</fullName>
    </submittedName>
</protein>
<sequence length="132" mass="14995">MRLWIGLLVLVVAFFEQGRAQGEECAMMQTKDSMTRQAAKPEPQPGRSDELPGDDKTISKAAWGKALESWKRAGEVDHIRHGMKLEPAQDARPIAEEDMKSKIAEVRQAQEEFIRATDMWRRAGEVTKDETR</sequence>
<reference evidence="3" key="1">
    <citation type="submission" date="2021-02" db="EMBL/GenBank/DDBJ databases">
        <authorList>
            <person name="Dougan E. K."/>
            <person name="Rhodes N."/>
            <person name="Thang M."/>
            <person name="Chan C."/>
        </authorList>
    </citation>
    <scope>NUCLEOTIDE SEQUENCE</scope>
</reference>
<evidence type="ECO:0000256" key="1">
    <source>
        <dbReference type="SAM" id="MobiDB-lite"/>
    </source>
</evidence>
<keyword evidence="4" id="KW-1185">Reference proteome</keyword>
<feature type="region of interest" description="Disordered" evidence="1">
    <location>
        <begin position="27"/>
        <end position="58"/>
    </location>
</feature>
<evidence type="ECO:0000313" key="4">
    <source>
        <dbReference type="Proteomes" id="UP000601435"/>
    </source>
</evidence>
<name>A0A812XA76_9DINO</name>
<evidence type="ECO:0000313" key="3">
    <source>
        <dbReference type="EMBL" id="CAE7725829.1"/>
    </source>
</evidence>
<feature type="signal peptide" evidence="2">
    <location>
        <begin position="1"/>
        <end position="20"/>
    </location>
</feature>
<gene>
    <name evidence="3" type="ORF">SNEC2469_LOCUS20953</name>
</gene>
<proteinExistence type="predicted"/>
<dbReference type="OrthoDB" id="411866at2759"/>
<feature type="compositionally biased region" description="Basic and acidic residues" evidence="1">
    <location>
        <begin position="47"/>
        <end position="58"/>
    </location>
</feature>
<evidence type="ECO:0000256" key="2">
    <source>
        <dbReference type="SAM" id="SignalP"/>
    </source>
</evidence>
<comment type="caution">
    <text evidence="3">The sequence shown here is derived from an EMBL/GenBank/DDBJ whole genome shotgun (WGS) entry which is preliminary data.</text>
</comment>
<dbReference type="EMBL" id="CAJNJA010036875">
    <property type="protein sequence ID" value="CAE7725829.1"/>
    <property type="molecule type" value="Genomic_DNA"/>
</dbReference>
<dbReference type="Proteomes" id="UP000601435">
    <property type="component" value="Unassembled WGS sequence"/>
</dbReference>